<proteinExistence type="predicted"/>
<dbReference type="AlphaFoldDB" id="A0A5S3V6Y1"/>
<evidence type="ECO:0000313" key="2">
    <source>
        <dbReference type="EMBL" id="TMO71220.1"/>
    </source>
</evidence>
<dbReference type="EMBL" id="PNBW01000113">
    <property type="protein sequence ID" value="TMO71220.1"/>
    <property type="molecule type" value="Genomic_DNA"/>
</dbReference>
<comment type="caution">
    <text evidence="1">The sequence shown here is derived from an EMBL/GenBank/DDBJ whole genome shotgun (WGS) entry which is preliminary data.</text>
</comment>
<sequence length="304" mass="33833">MNDGNNSDEGVKFQSLLPMNGSELEQSIERASSFVPSKPIPDYVAKHWDPKTCPDKLLPWLAWSLSVDEWDEQWSTESKRALIQESVTIHKHKGTVGSVKRALASLGVKVDFFEWFEDVDDVSLAPHHSGKPNTFTFIAWANETPYTSAQVVLSQTLYDAIYRVTNHTKPQRAHFDFLVGAKLDLGVTVATTSSGLQVGRINYDTVPVKAAPTEMTAGLTVVNKHRYGLKRNYGKTQAVSGELSAALGAGLHLHNQRHSVGRFYMSNNQKLPAGCYYLQSSLAAAFHFSNRRFSVGRFYLHSSQ</sequence>
<reference evidence="1" key="3">
    <citation type="submission" date="2019-09" db="EMBL/GenBank/DDBJ databases">
        <title>Co-occurence of chitin degradation, pigmentation and bioactivity in marine Pseudoalteromonas.</title>
        <authorList>
            <person name="Sonnenschein E.C."/>
            <person name="Bech P.K."/>
        </authorList>
    </citation>
    <scope>NUCLEOTIDE SEQUENCE</scope>
    <source>
        <strain evidence="1">S3790</strain>
        <strain evidence="3">S3895</strain>
    </source>
</reference>
<dbReference type="EMBL" id="PNBX01000057">
    <property type="protein sequence ID" value="TMO67479.1"/>
    <property type="molecule type" value="Genomic_DNA"/>
</dbReference>
<dbReference type="OrthoDB" id="90759at2"/>
<dbReference type="InterPro" id="IPR006521">
    <property type="entry name" value="Tail_protein_I"/>
</dbReference>
<protein>
    <submittedName>
        <fullName evidence="1">Phage tail protein I</fullName>
    </submittedName>
</protein>
<dbReference type="RefSeq" id="WP_138592403.1">
    <property type="nucleotide sequence ID" value="NZ_PNBW01000113.1"/>
</dbReference>
<dbReference type="Proteomes" id="UP000307217">
    <property type="component" value="Unassembled WGS sequence"/>
</dbReference>
<evidence type="ECO:0000313" key="4">
    <source>
        <dbReference type="Proteomes" id="UP000307217"/>
    </source>
</evidence>
<evidence type="ECO:0000313" key="1">
    <source>
        <dbReference type="EMBL" id="TMO67479.1"/>
    </source>
</evidence>
<reference evidence="1 4" key="1">
    <citation type="submission" date="2018-01" db="EMBL/GenBank/DDBJ databases">
        <authorList>
            <person name="Paulsen S."/>
            <person name="Gram L.K."/>
        </authorList>
    </citation>
    <scope>NUCLEOTIDE SEQUENCE [LARGE SCALE GENOMIC DNA]</scope>
    <source>
        <strain evidence="1 4">S3790</strain>
        <strain evidence="2">S3895</strain>
    </source>
</reference>
<evidence type="ECO:0000313" key="3">
    <source>
        <dbReference type="Proteomes" id="UP000307164"/>
    </source>
</evidence>
<dbReference type="NCBIfam" id="TIGR01634">
    <property type="entry name" value="tail_P2_I"/>
    <property type="match status" value="1"/>
</dbReference>
<reference evidence="4" key="2">
    <citation type="submission" date="2019-06" db="EMBL/GenBank/DDBJ databases">
        <title>Co-occurence of chitin degradation, pigmentation and bioactivity in marine Pseudoalteromonas.</title>
        <authorList>
            <person name="Sonnenschein E.C."/>
            <person name="Bech P.K."/>
        </authorList>
    </citation>
    <scope>NUCLEOTIDE SEQUENCE [LARGE SCALE GENOMIC DNA]</scope>
    <source>
        <strain evidence="4">S3790</strain>
        <strain evidence="2">S3895</strain>
    </source>
</reference>
<name>A0A5S3V6Y1_9GAMM</name>
<accession>A0A5S3V6Y1</accession>
<organism evidence="1 4">
    <name type="scientific">Pseudoalteromonas aurantia</name>
    <dbReference type="NCBI Taxonomy" id="43654"/>
    <lineage>
        <taxon>Bacteria</taxon>
        <taxon>Pseudomonadati</taxon>
        <taxon>Pseudomonadota</taxon>
        <taxon>Gammaproteobacteria</taxon>
        <taxon>Alteromonadales</taxon>
        <taxon>Pseudoalteromonadaceae</taxon>
        <taxon>Pseudoalteromonas</taxon>
    </lineage>
</organism>
<gene>
    <name evidence="1" type="ORF">CWC19_13755</name>
    <name evidence="2" type="ORF">CWC20_18160</name>
</gene>
<keyword evidence="3" id="KW-1185">Reference proteome</keyword>
<dbReference type="Pfam" id="PF09684">
    <property type="entry name" value="Tail_P2_I"/>
    <property type="match status" value="1"/>
</dbReference>
<dbReference type="Proteomes" id="UP000307164">
    <property type="component" value="Unassembled WGS sequence"/>
</dbReference>